<sequence length="240" mass="26168">MGRSQVKYRATHGRGRGRGDAARGRGVPSGRGRSSHARNLGSNAYRFEERSDQVDDDTETQTELDYGGRTQFFASEQNYREAVGASTGAHFQSRTMKQWEEKEDTEDDQVAVGVLDLDWIASQLQLVSPDVRYRLDPKYCTDLPFEPQDEDGTEVDEVVAEDMANSAAPSSSLPETPAVSSKPKQGDSELDFLLNLSASASSNTAATPAHTPHVNTASAPTSTPAGTEQLEEWLDDVLDI</sequence>
<evidence type="ECO:0000313" key="2">
    <source>
        <dbReference type="EMBL" id="KAG7399011.1"/>
    </source>
</evidence>
<evidence type="ECO:0000256" key="1">
    <source>
        <dbReference type="SAM" id="MobiDB-lite"/>
    </source>
</evidence>
<feature type="compositionally biased region" description="Low complexity" evidence="1">
    <location>
        <begin position="197"/>
        <end position="225"/>
    </location>
</feature>
<dbReference type="OrthoDB" id="79675at2759"/>
<feature type="compositionally biased region" description="Polar residues" evidence="1">
    <location>
        <begin position="167"/>
        <end position="183"/>
    </location>
</feature>
<comment type="caution">
    <text evidence="2">The sequence shown here is derived from an EMBL/GenBank/DDBJ whole genome shotgun (WGS) entry which is preliminary data.</text>
</comment>
<protein>
    <recommendedName>
        <fullName evidence="4">Cell death regulator Aven</fullName>
    </recommendedName>
</protein>
<accession>A0A8T1X0D5</accession>
<dbReference type="AlphaFoldDB" id="A0A8T1X0D5"/>
<reference evidence="2" key="1">
    <citation type="submission" date="2021-02" db="EMBL/GenBank/DDBJ databases">
        <authorList>
            <person name="Palmer J.M."/>
        </authorList>
    </citation>
    <scope>NUCLEOTIDE SEQUENCE</scope>
    <source>
        <strain evidence="2">SCRP23</strain>
    </source>
</reference>
<evidence type="ECO:0008006" key="4">
    <source>
        <dbReference type="Google" id="ProtNLM"/>
    </source>
</evidence>
<name>A0A8T1X0D5_9STRA</name>
<proteinExistence type="predicted"/>
<feature type="region of interest" description="Disordered" evidence="1">
    <location>
        <begin position="1"/>
        <end position="65"/>
    </location>
</feature>
<evidence type="ECO:0000313" key="3">
    <source>
        <dbReference type="Proteomes" id="UP000693981"/>
    </source>
</evidence>
<gene>
    <name evidence="2" type="ORF">PHYBOEH_009902</name>
</gene>
<dbReference type="EMBL" id="JAGDFL010000065">
    <property type="protein sequence ID" value="KAG7399011.1"/>
    <property type="molecule type" value="Genomic_DNA"/>
</dbReference>
<feature type="region of interest" description="Disordered" evidence="1">
    <location>
        <begin position="160"/>
        <end position="229"/>
    </location>
</feature>
<keyword evidence="3" id="KW-1185">Reference proteome</keyword>
<feature type="region of interest" description="Disordered" evidence="1">
    <location>
        <begin position="84"/>
        <end position="105"/>
    </location>
</feature>
<dbReference type="Proteomes" id="UP000693981">
    <property type="component" value="Unassembled WGS sequence"/>
</dbReference>
<organism evidence="2 3">
    <name type="scientific">Phytophthora boehmeriae</name>
    <dbReference type="NCBI Taxonomy" id="109152"/>
    <lineage>
        <taxon>Eukaryota</taxon>
        <taxon>Sar</taxon>
        <taxon>Stramenopiles</taxon>
        <taxon>Oomycota</taxon>
        <taxon>Peronosporomycetes</taxon>
        <taxon>Peronosporales</taxon>
        <taxon>Peronosporaceae</taxon>
        <taxon>Phytophthora</taxon>
    </lineage>
</organism>